<sequence>MEKNEGLEIRIRRLESEGVHANIIAYAILRLTDVIEKALQVQKGTIGDGTLKKD</sequence>
<dbReference type="EMBL" id="LAZR01013939">
    <property type="protein sequence ID" value="KKM19651.1"/>
    <property type="molecule type" value="Genomic_DNA"/>
</dbReference>
<dbReference type="AlphaFoldDB" id="A0A0F9HW80"/>
<evidence type="ECO:0000313" key="1">
    <source>
        <dbReference type="EMBL" id="KKM19651.1"/>
    </source>
</evidence>
<proteinExistence type="predicted"/>
<name>A0A0F9HW80_9ZZZZ</name>
<evidence type="ECO:0008006" key="2">
    <source>
        <dbReference type="Google" id="ProtNLM"/>
    </source>
</evidence>
<protein>
    <recommendedName>
        <fullName evidence="2">PhoU domain-containing protein</fullName>
    </recommendedName>
</protein>
<gene>
    <name evidence="1" type="ORF">LCGC14_1653460</name>
</gene>
<accession>A0A0F9HW80</accession>
<organism evidence="1">
    <name type="scientific">marine sediment metagenome</name>
    <dbReference type="NCBI Taxonomy" id="412755"/>
    <lineage>
        <taxon>unclassified sequences</taxon>
        <taxon>metagenomes</taxon>
        <taxon>ecological metagenomes</taxon>
    </lineage>
</organism>
<comment type="caution">
    <text evidence="1">The sequence shown here is derived from an EMBL/GenBank/DDBJ whole genome shotgun (WGS) entry which is preliminary data.</text>
</comment>
<reference evidence="1" key="1">
    <citation type="journal article" date="2015" name="Nature">
        <title>Complex archaea that bridge the gap between prokaryotes and eukaryotes.</title>
        <authorList>
            <person name="Spang A."/>
            <person name="Saw J.H."/>
            <person name="Jorgensen S.L."/>
            <person name="Zaremba-Niedzwiedzka K."/>
            <person name="Martijn J."/>
            <person name="Lind A.E."/>
            <person name="van Eijk R."/>
            <person name="Schleper C."/>
            <person name="Guy L."/>
            <person name="Ettema T.J."/>
        </authorList>
    </citation>
    <scope>NUCLEOTIDE SEQUENCE</scope>
</reference>